<name>A0A4V2II33_RHILE</name>
<protein>
    <submittedName>
        <fullName evidence="1">Uncharacterized protein</fullName>
    </submittedName>
</protein>
<accession>A0A4V2II33</accession>
<dbReference type="Proteomes" id="UP000293652">
    <property type="component" value="Unassembled WGS sequence"/>
</dbReference>
<dbReference type="EMBL" id="SIPC01000009">
    <property type="protein sequence ID" value="TAX64395.1"/>
    <property type="molecule type" value="Genomic_DNA"/>
</dbReference>
<evidence type="ECO:0000313" key="1">
    <source>
        <dbReference type="EMBL" id="TAX64395.1"/>
    </source>
</evidence>
<gene>
    <name evidence="1" type="ORF">ELI03_34635</name>
</gene>
<sequence>MEQTMQADKLAKYAVLNDFEATTSGLRAFKYMLSAAMERGDPLGDIAGGVDWLMEQQCRALEVIESEVRAEYQRHDEMSGQPISRPQADPKTMRAGIIADKINEGFNAGEIAQALNLKTSTVERVIGQLIGQPVRSDDHDEAATG</sequence>
<organism evidence="1 2">
    <name type="scientific">Rhizobium leguminosarum</name>
    <dbReference type="NCBI Taxonomy" id="384"/>
    <lineage>
        <taxon>Bacteria</taxon>
        <taxon>Pseudomonadati</taxon>
        <taxon>Pseudomonadota</taxon>
        <taxon>Alphaproteobacteria</taxon>
        <taxon>Hyphomicrobiales</taxon>
        <taxon>Rhizobiaceae</taxon>
        <taxon>Rhizobium/Agrobacterium group</taxon>
        <taxon>Rhizobium</taxon>
    </lineage>
</organism>
<dbReference type="AlphaFoldDB" id="A0A4V2II33"/>
<reference evidence="1 2" key="1">
    <citation type="submission" date="2019-02" db="EMBL/GenBank/DDBJ databases">
        <title>The genomic architecture of introgression among sibling species of bacteria.</title>
        <authorList>
            <person name="Cavassim M.I.A."/>
            <person name="Moeskjaer S."/>
            <person name="Moslemi C."/>
            <person name="Fields B."/>
            <person name="Bachmann A."/>
            <person name="Vilhjalmsson B."/>
            <person name="Schierup M.H."/>
            <person name="Young J.P.W."/>
            <person name="Andersen S.U."/>
        </authorList>
    </citation>
    <scope>NUCLEOTIDE SEQUENCE [LARGE SCALE GENOMIC DNA]</scope>
    <source>
        <strain evidence="1 2">SM145A</strain>
    </source>
</reference>
<evidence type="ECO:0000313" key="2">
    <source>
        <dbReference type="Proteomes" id="UP000293652"/>
    </source>
</evidence>
<dbReference type="RefSeq" id="WP_130751223.1">
    <property type="nucleotide sequence ID" value="NZ_SIPC01000009.1"/>
</dbReference>
<proteinExistence type="predicted"/>
<comment type="caution">
    <text evidence="1">The sequence shown here is derived from an EMBL/GenBank/DDBJ whole genome shotgun (WGS) entry which is preliminary data.</text>
</comment>